<evidence type="ECO:0000256" key="7">
    <source>
        <dbReference type="ARBA" id="ARBA00022840"/>
    </source>
</evidence>
<dbReference type="GO" id="GO:0010329">
    <property type="term" value="F:auxin efflux transmembrane transporter activity"/>
    <property type="evidence" value="ECO:0007669"/>
    <property type="project" value="UniProtKB-ARBA"/>
</dbReference>
<gene>
    <name evidence="15" type="ORF">WJX74_003294</name>
</gene>
<keyword evidence="3" id="KW-0813">Transport</keyword>
<feature type="transmembrane region" description="Helical" evidence="12">
    <location>
        <begin position="900"/>
        <end position="917"/>
    </location>
</feature>
<evidence type="ECO:0000259" key="14">
    <source>
        <dbReference type="PROSITE" id="PS50929"/>
    </source>
</evidence>
<keyword evidence="16" id="KW-1185">Reference proteome</keyword>
<dbReference type="Gene3D" id="3.40.50.300">
    <property type="entry name" value="P-loop containing nucleotide triphosphate hydrolases"/>
    <property type="match status" value="2"/>
</dbReference>
<name>A0AAW1S730_9CHLO</name>
<evidence type="ECO:0000256" key="11">
    <source>
        <dbReference type="SAM" id="MobiDB-lite"/>
    </source>
</evidence>
<dbReference type="FunFam" id="1.20.1560.10:FF:000009">
    <property type="entry name" value="ABC transporter B family member 1"/>
    <property type="match status" value="1"/>
</dbReference>
<feature type="region of interest" description="Disordered" evidence="11">
    <location>
        <begin position="395"/>
        <end position="415"/>
    </location>
</feature>
<evidence type="ECO:0000313" key="16">
    <source>
        <dbReference type="Proteomes" id="UP001438707"/>
    </source>
</evidence>
<feature type="transmembrane region" description="Helical" evidence="12">
    <location>
        <begin position="231"/>
        <end position="251"/>
    </location>
</feature>
<dbReference type="PANTHER" id="PTHR43394:SF16">
    <property type="entry name" value="ABC TRANSPORTER B FAMILY MEMBER 4-LIKE ISOFORM X1"/>
    <property type="match status" value="1"/>
</dbReference>
<keyword evidence="9 12" id="KW-0472">Membrane</keyword>
<evidence type="ECO:0000256" key="4">
    <source>
        <dbReference type="ARBA" id="ARBA00022692"/>
    </source>
</evidence>
<evidence type="ECO:0000256" key="6">
    <source>
        <dbReference type="ARBA" id="ARBA00022741"/>
    </source>
</evidence>
<dbReference type="Gene3D" id="1.20.1560.10">
    <property type="entry name" value="ABC transporter type 1, transmembrane domain"/>
    <property type="match status" value="1"/>
</dbReference>
<dbReference type="InterPro" id="IPR017871">
    <property type="entry name" value="ABC_transporter-like_CS"/>
</dbReference>
<feature type="transmembrane region" description="Helical" evidence="12">
    <location>
        <begin position="752"/>
        <end position="775"/>
    </location>
</feature>
<feature type="domain" description="ABC transporter" evidence="13">
    <location>
        <begin position="425"/>
        <end position="661"/>
    </location>
</feature>
<feature type="transmembrane region" description="Helical" evidence="12">
    <location>
        <begin position="795"/>
        <end position="815"/>
    </location>
</feature>
<feature type="transmembrane region" description="Helical" evidence="12">
    <location>
        <begin position="875"/>
        <end position="894"/>
    </location>
</feature>
<feature type="domain" description="ABC transmembrane type-1" evidence="14">
    <location>
        <begin position="756"/>
        <end position="1043"/>
    </location>
</feature>
<evidence type="ECO:0000256" key="5">
    <source>
        <dbReference type="ARBA" id="ARBA00022737"/>
    </source>
</evidence>
<dbReference type="Pfam" id="PF00005">
    <property type="entry name" value="ABC_tran"/>
    <property type="match status" value="2"/>
</dbReference>
<dbReference type="PROSITE" id="PS50893">
    <property type="entry name" value="ABC_TRANSPORTER_2"/>
    <property type="match status" value="2"/>
</dbReference>
<feature type="domain" description="ABC transmembrane type-1" evidence="14">
    <location>
        <begin position="86"/>
        <end position="373"/>
    </location>
</feature>
<feature type="transmembrane region" description="Helical" evidence="12">
    <location>
        <begin position="130"/>
        <end position="153"/>
    </location>
</feature>
<dbReference type="PROSITE" id="PS50929">
    <property type="entry name" value="ABC_TM1F"/>
    <property type="match status" value="2"/>
</dbReference>
<dbReference type="PROSITE" id="PS00211">
    <property type="entry name" value="ABC_TRANSPORTER_1"/>
    <property type="match status" value="2"/>
</dbReference>
<keyword evidence="4 12" id="KW-0812">Transmembrane</keyword>
<dbReference type="GO" id="GO:0005886">
    <property type="term" value="C:plasma membrane"/>
    <property type="evidence" value="ECO:0007669"/>
    <property type="project" value="UniProtKB-SubCell"/>
</dbReference>
<dbReference type="CDD" id="cd18578">
    <property type="entry name" value="ABC_6TM_Pgp_ABCB1_D2_like"/>
    <property type="match status" value="1"/>
</dbReference>
<dbReference type="FunFam" id="3.40.50.300:FF:000066">
    <property type="entry name" value="ABC transporter B family member 1"/>
    <property type="match status" value="2"/>
</dbReference>
<dbReference type="InterPro" id="IPR003439">
    <property type="entry name" value="ABC_transporter-like_ATP-bd"/>
</dbReference>
<keyword evidence="7" id="KW-0067">ATP-binding</keyword>
<feature type="transmembrane region" description="Helical" evidence="12">
    <location>
        <begin position="82"/>
        <end position="110"/>
    </location>
</feature>
<dbReference type="Proteomes" id="UP001438707">
    <property type="component" value="Unassembled WGS sequence"/>
</dbReference>
<dbReference type="GO" id="GO:0015421">
    <property type="term" value="F:ABC-type oligopeptide transporter activity"/>
    <property type="evidence" value="ECO:0007669"/>
    <property type="project" value="TreeGrafter"/>
</dbReference>
<dbReference type="PANTHER" id="PTHR43394">
    <property type="entry name" value="ATP-DEPENDENT PERMEASE MDL1, MITOCHONDRIAL"/>
    <property type="match status" value="1"/>
</dbReference>
<comment type="similarity">
    <text evidence="2">Belongs to the ABC transporter superfamily. ABCB family. Multidrug resistance exporter (TC 3.A.1.201) subfamily.</text>
</comment>
<comment type="subcellular location">
    <subcellularLocation>
        <location evidence="1">Cell membrane</location>
        <topology evidence="1">Multi-pass membrane protein</topology>
    </subcellularLocation>
</comment>
<evidence type="ECO:0000256" key="9">
    <source>
        <dbReference type="ARBA" id="ARBA00023136"/>
    </source>
</evidence>
<feature type="transmembrane region" description="Helical" evidence="12">
    <location>
        <begin position="347"/>
        <end position="365"/>
    </location>
</feature>
<dbReference type="GO" id="GO:0016887">
    <property type="term" value="F:ATP hydrolysis activity"/>
    <property type="evidence" value="ECO:0007669"/>
    <property type="project" value="InterPro"/>
</dbReference>
<keyword evidence="6" id="KW-0547">Nucleotide-binding</keyword>
<dbReference type="InterPro" id="IPR003593">
    <property type="entry name" value="AAA+_ATPase"/>
</dbReference>
<dbReference type="InterPro" id="IPR011527">
    <property type="entry name" value="ABC1_TM_dom"/>
</dbReference>
<evidence type="ECO:0000259" key="13">
    <source>
        <dbReference type="PROSITE" id="PS50893"/>
    </source>
</evidence>
<reference evidence="15 16" key="1">
    <citation type="journal article" date="2024" name="Nat. Commun.">
        <title>Phylogenomics reveals the evolutionary origins of lichenization in chlorophyte algae.</title>
        <authorList>
            <person name="Puginier C."/>
            <person name="Libourel C."/>
            <person name="Otte J."/>
            <person name="Skaloud P."/>
            <person name="Haon M."/>
            <person name="Grisel S."/>
            <person name="Petersen M."/>
            <person name="Berrin J.G."/>
            <person name="Delaux P.M."/>
            <person name="Dal Grande F."/>
            <person name="Keller J."/>
        </authorList>
    </citation>
    <scope>NUCLEOTIDE SEQUENCE [LARGE SCALE GENOMIC DNA]</scope>
    <source>
        <strain evidence="15 16">SAG 2145</strain>
    </source>
</reference>
<evidence type="ECO:0000256" key="8">
    <source>
        <dbReference type="ARBA" id="ARBA00022989"/>
    </source>
</evidence>
<feature type="transmembrane region" description="Helical" evidence="12">
    <location>
        <begin position="982"/>
        <end position="1004"/>
    </location>
</feature>
<accession>A0AAW1S730</accession>
<evidence type="ECO:0000256" key="3">
    <source>
        <dbReference type="ARBA" id="ARBA00022448"/>
    </source>
</evidence>
<comment type="caution">
    <text evidence="15">The sequence shown here is derived from an EMBL/GenBank/DDBJ whole genome shotgun (WGS) entry which is preliminary data.</text>
</comment>
<feature type="transmembrane region" description="Helical" evidence="12">
    <location>
        <begin position="206"/>
        <end position="225"/>
    </location>
</feature>
<dbReference type="SMART" id="SM00382">
    <property type="entry name" value="AAA"/>
    <property type="match status" value="2"/>
</dbReference>
<dbReference type="EMBL" id="JALJOS010000003">
    <property type="protein sequence ID" value="KAK9841293.1"/>
    <property type="molecule type" value="Genomic_DNA"/>
</dbReference>
<evidence type="ECO:0000256" key="10">
    <source>
        <dbReference type="ARBA" id="ARBA00023180"/>
    </source>
</evidence>
<dbReference type="InterPro" id="IPR039421">
    <property type="entry name" value="Type_1_exporter"/>
</dbReference>
<dbReference type="GO" id="GO:0010328">
    <property type="term" value="F:auxin influx transmembrane transporter activity"/>
    <property type="evidence" value="ECO:0007669"/>
    <property type="project" value="UniProtKB-ARBA"/>
</dbReference>
<dbReference type="InterPro" id="IPR027417">
    <property type="entry name" value="P-loop_NTPase"/>
</dbReference>
<evidence type="ECO:0000313" key="15">
    <source>
        <dbReference type="EMBL" id="KAK9841293.1"/>
    </source>
</evidence>
<sequence length="1319" mass="142551">MAALQGVPAPQTTDNALLSTDAHLLETQHDTLTIPEDRSTVVRLGDAEIEKPQLPSDTEWPPSDRKSISYFKLYRYCDGWDYLLIVLGFIGAATSGAALPVFTLVFGRIINVLGKGDSPAGLTSEVNDVTKYFCYLGVVSFVSSFFQMSMWTITGLRQTNRIRALYLQRALQQEVGFFDVHATTGMMMQGLNEDTLIIQQAIGEKVGVTIHFMATFIAGYAIAFARGWDLTLVLLAVMPLLAGAAFGIATFMGKKEANASAAYALANGIVQEALSGIRTVISFNGEKRTAERYKRCLVEPEKVGARSSLLSGFLVGSVQIGFLGSYALALWYGGTRIRAGAYDGGKVMNVLFAAIIGGFSLGQAAPNFQFFTKGKVGGARIFAVIERQPKIATRPALPAPAASRQGGQSSPSTAADLPQQISGLIELRDVHFSYPARPDVHVMSGFNLTVQPGQTLALVGESGSGKSTTIQLIQRFYDPLQGQVLLDGMNVRDVPLDWLRSHMGLVSQEPVLFACSLKDNIMYGRPGSSQEELEAAAKAAFAHDFIASFPDGYNTMVGEKGSAMSGGQKQRVAIARAILRNPRLLLLDEATAALDARSERAVQAALDGLMVNRTTIVVAHRLSTILNADVISVVGKGKIVEQGNHADLVSRPGGAYAALVRLQQRDPALETNPAKEAIEAGDYALTAHSSKQLISQKQLAIDIADPKQEAQAAPKWQIWKRFKKQPPTVEVAPELQVNASFGRLLSYNKPELGWAVLGIAASAGSGVVMPIFALALSSVVSLFFNPDKAYQAHQIAIWSGIFACIGFGAFVSAVLQQWSFGLMGQRLTSRIRHMLLYSALRQEVGWFDREENSSGAIAGRLATDAAHIRGAVADFAGMICQNICTFIAAYAIAFSYNWKMTLVVTAMVPLIAFGFFVQNKLMMGYGQKVNQLYDQANQVASESFSSIRVVAAFTLEKHIMHLYRSLLAGPTRVSRKSAWTSGFGFGFGQASIFFVYALVFWYGGQLISQGELTFESMLKVFFAILLGAVGLTQAQMAFPDVAKASGASKRVFTVIDRQPLIQDPPDAKQLAEVKGELEIRDVNFSYPQRPKVKVLRGFSLTAHAGQTVALVGASGNGKSTIVGLLERWYDVTSGQILLDGHDIRGLELQWLRSNIGLVGQEPLLFSCSIRDNICYGCPEATEEQVLSAAADSNALTFIQQLPEGLDTQVGEGGLQLSGGQKQRVAIARAIVRNPKLLCLDEATSALDATSEQVVQQALERVMAGRTTLVIAHRLSTIQGADNIAVVQSGRVYEAGTHAQLMRIPNGAYAGLVRHQQQHN</sequence>
<evidence type="ECO:0000256" key="12">
    <source>
        <dbReference type="SAM" id="Phobius"/>
    </source>
</evidence>
<dbReference type="InterPro" id="IPR036640">
    <property type="entry name" value="ABC1_TM_sf"/>
</dbReference>
<dbReference type="SUPFAM" id="SSF90123">
    <property type="entry name" value="ABC transporter transmembrane region"/>
    <property type="match status" value="2"/>
</dbReference>
<dbReference type="GO" id="GO:0005743">
    <property type="term" value="C:mitochondrial inner membrane"/>
    <property type="evidence" value="ECO:0007669"/>
    <property type="project" value="TreeGrafter"/>
</dbReference>
<proteinExistence type="inferred from homology"/>
<evidence type="ECO:0000256" key="1">
    <source>
        <dbReference type="ARBA" id="ARBA00004651"/>
    </source>
</evidence>
<keyword evidence="10" id="KW-0325">Glycoprotein</keyword>
<feature type="transmembrane region" description="Helical" evidence="12">
    <location>
        <begin position="309"/>
        <end position="332"/>
    </location>
</feature>
<keyword evidence="8 12" id="KW-1133">Transmembrane helix</keyword>
<dbReference type="GO" id="GO:0005524">
    <property type="term" value="F:ATP binding"/>
    <property type="evidence" value="ECO:0007669"/>
    <property type="project" value="UniProtKB-KW"/>
</dbReference>
<dbReference type="SUPFAM" id="SSF52540">
    <property type="entry name" value="P-loop containing nucleoside triphosphate hydrolases"/>
    <property type="match status" value="2"/>
</dbReference>
<dbReference type="GO" id="GO:0090374">
    <property type="term" value="P:oligopeptide export from mitochondrion"/>
    <property type="evidence" value="ECO:0007669"/>
    <property type="project" value="TreeGrafter"/>
</dbReference>
<protein>
    <submittedName>
        <fullName evidence="15">Uncharacterized protein</fullName>
    </submittedName>
</protein>
<keyword evidence="5" id="KW-0677">Repeat</keyword>
<dbReference type="CDD" id="cd03249">
    <property type="entry name" value="ABC_MTABC3_MDL1_MDL2"/>
    <property type="match status" value="2"/>
</dbReference>
<organism evidence="15 16">
    <name type="scientific">Apatococcus lobatus</name>
    <dbReference type="NCBI Taxonomy" id="904363"/>
    <lineage>
        <taxon>Eukaryota</taxon>
        <taxon>Viridiplantae</taxon>
        <taxon>Chlorophyta</taxon>
        <taxon>core chlorophytes</taxon>
        <taxon>Trebouxiophyceae</taxon>
        <taxon>Chlorellales</taxon>
        <taxon>Chlorellaceae</taxon>
        <taxon>Apatococcus</taxon>
    </lineage>
</organism>
<dbReference type="CDD" id="cd18577">
    <property type="entry name" value="ABC_6TM_Pgp_ABCB1_D1_like"/>
    <property type="match status" value="1"/>
</dbReference>
<dbReference type="Pfam" id="PF00664">
    <property type="entry name" value="ABC_membrane"/>
    <property type="match status" value="2"/>
</dbReference>
<evidence type="ECO:0000256" key="2">
    <source>
        <dbReference type="ARBA" id="ARBA00007577"/>
    </source>
</evidence>
<feature type="domain" description="ABC transporter" evidence="13">
    <location>
        <begin position="1077"/>
        <end position="1313"/>
    </location>
</feature>